<organism evidence="2 3">
    <name type="scientific">Ditylenchus dipsaci</name>
    <dbReference type="NCBI Taxonomy" id="166011"/>
    <lineage>
        <taxon>Eukaryota</taxon>
        <taxon>Metazoa</taxon>
        <taxon>Ecdysozoa</taxon>
        <taxon>Nematoda</taxon>
        <taxon>Chromadorea</taxon>
        <taxon>Rhabditida</taxon>
        <taxon>Tylenchina</taxon>
        <taxon>Tylenchomorpha</taxon>
        <taxon>Sphaerularioidea</taxon>
        <taxon>Anguinidae</taxon>
        <taxon>Anguininae</taxon>
        <taxon>Ditylenchus</taxon>
    </lineage>
</organism>
<proteinExistence type="predicted"/>
<dbReference type="WBParaSite" id="jg6096">
    <property type="protein sequence ID" value="jg6096"/>
    <property type="gene ID" value="jg6096"/>
</dbReference>
<evidence type="ECO:0000313" key="3">
    <source>
        <dbReference type="WBParaSite" id="jg6096"/>
    </source>
</evidence>
<keyword evidence="2" id="KW-1185">Reference proteome</keyword>
<dbReference type="AlphaFoldDB" id="A0A915EFD9"/>
<dbReference type="Proteomes" id="UP000887574">
    <property type="component" value="Unplaced"/>
</dbReference>
<evidence type="ECO:0000256" key="1">
    <source>
        <dbReference type="SAM" id="MobiDB-lite"/>
    </source>
</evidence>
<accession>A0A915EFD9</accession>
<evidence type="ECO:0000313" key="2">
    <source>
        <dbReference type="Proteomes" id="UP000887574"/>
    </source>
</evidence>
<feature type="compositionally biased region" description="Basic and acidic residues" evidence="1">
    <location>
        <begin position="137"/>
        <end position="146"/>
    </location>
</feature>
<feature type="region of interest" description="Disordered" evidence="1">
    <location>
        <begin position="137"/>
        <end position="181"/>
    </location>
</feature>
<feature type="compositionally biased region" description="Low complexity" evidence="1">
    <location>
        <begin position="150"/>
        <end position="178"/>
    </location>
</feature>
<sequence>MHNFEKCVKESLVKSNSVTFTKTESIGSKQESSIAKNLINGEGVRFAPPNHSPSQISIDEADLATPSGTTALPKFSFPTLPPPDKTLRTLVDLLFPHLRQQNSSLTSSSINATRGSNLVAERRLRIELRDKLKEAKAKMESEKQRLADLTSSTQPETTTTHEPATASTTVEVSASSPSQLDSLIVKTQQKEDDKHSKTKKRRKHVLASNYKKTVTNIFCSQHFECQEVFREYVKRCEDRYKEPAEKHGIDDYHFRKLFEQNSKIHRITWLHCEESRIAGNFTDQELQKCESIKLLNLLSTVIQSEEHGLQRGEKNYQKCVSRSEKLQEKCEELKGCCPNSTECDQYNESREAKKYSEILVQLKEEQNLCEARHLRIRNGIMT</sequence>
<reference evidence="3" key="1">
    <citation type="submission" date="2022-11" db="UniProtKB">
        <authorList>
            <consortium name="WormBaseParasite"/>
        </authorList>
    </citation>
    <scope>IDENTIFICATION</scope>
</reference>
<protein>
    <submittedName>
        <fullName evidence="3">Uncharacterized protein</fullName>
    </submittedName>
</protein>
<name>A0A915EFD9_9BILA</name>